<evidence type="ECO:0000313" key="2">
    <source>
        <dbReference type="EMBL" id="TNN23180.1"/>
    </source>
</evidence>
<dbReference type="Proteomes" id="UP000314294">
    <property type="component" value="Unassembled WGS sequence"/>
</dbReference>
<evidence type="ECO:0000313" key="3">
    <source>
        <dbReference type="Proteomes" id="UP000314294"/>
    </source>
</evidence>
<feature type="compositionally biased region" description="Low complexity" evidence="1">
    <location>
        <begin position="9"/>
        <end position="22"/>
    </location>
</feature>
<keyword evidence="3" id="KW-1185">Reference proteome</keyword>
<name>A0A4Z2E3P6_9TELE</name>
<dbReference type="EMBL" id="SRLO01019474">
    <property type="protein sequence ID" value="TNN23180.1"/>
    <property type="molecule type" value="Genomic_DNA"/>
</dbReference>
<accession>A0A4Z2E3P6</accession>
<comment type="caution">
    <text evidence="2">The sequence shown here is derived from an EMBL/GenBank/DDBJ whole genome shotgun (WGS) entry which is preliminary data.</text>
</comment>
<sequence>MMEESGIETTPPASPTAMSAAAAPPPMTRDGGREEEWAESQQWAESQRGQMKCFLLLLSCVTHVAFPRGVASQPVAV</sequence>
<feature type="region of interest" description="Disordered" evidence="1">
    <location>
        <begin position="1"/>
        <end position="43"/>
    </location>
</feature>
<evidence type="ECO:0000256" key="1">
    <source>
        <dbReference type="SAM" id="MobiDB-lite"/>
    </source>
</evidence>
<proteinExistence type="predicted"/>
<gene>
    <name evidence="2" type="ORF">EYF80_066702</name>
</gene>
<protein>
    <submittedName>
        <fullName evidence="2">Uncharacterized protein</fullName>
    </submittedName>
</protein>
<reference evidence="2 3" key="1">
    <citation type="submission" date="2019-03" db="EMBL/GenBank/DDBJ databases">
        <title>First draft genome of Liparis tanakae, snailfish: a comprehensive survey of snailfish specific genes.</title>
        <authorList>
            <person name="Kim W."/>
            <person name="Song I."/>
            <person name="Jeong J.-H."/>
            <person name="Kim D."/>
            <person name="Kim S."/>
            <person name="Ryu S."/>
            <person name="Song J.Y."/>
            <person name="Lee S.K."/>
        </authorList>
    </citation>
    <scope>NUCLEOTIDE SEQUENCE [LARGE SCALE GENOMIC DNA]</scope>
    <source>
        <tissue evidence="2">Muscle</tissue>
    </source>
</reference>
<organism evidence="2 3">
    <name type="scientific">Liparis tanakae</name>
    <name type="common">Tanaka's snailfish</name>
    <dbReference type="NCBI Taxonomy" id="230148"/>
    <lineage>
        <taxon>Eukaryota</taxon>
        <taxon>Metazoa</taxon>
        <taxon>Chordata</taxon>
        <taxon>Craniata</taxon>
        <taxon>Vertebrata</taxon>
        <taxon>Euteleostomi</taxon>
        <taxon>Actinopterygii</taxon>
        <taxon>Neopterygii</taxon>
        <taxon>Teleostei</taxon>
        <taxon>Neoteleostei</taxon>
        <taxon>Acanthomorphata</taxon>
        <taxon>Eupercaria</taxon>
        <taxon>Perciformes</taxon>
        <taxon>Cottioidei</taxon>
        <taxon>Cottales</taxon>
        <taxon>Liparidae</taxon>
        <taxon>Liparis</taxon>
    </lineage>
</organism>
<dbReference type="AlphaFoldDB" id="A0A4Z2E3P6"/>